<dbReference type="Ensembl" id="ENSUPAT00010021287.1">
    <property type="protein sequence ID" value="ENSUPAP00010018700.1"/>
    <property type="gene ID" value="ENSUPAG00010014839.1"/>
</dbReference>
<reference evidence="1" key="1">
    <citation type="submission" date="2025-08" db="UniProtKB">
        <authorList>
            <consortium name="Ensembl"/>
        </authorList>
    </citation>
    <scope>IDENTIFICATION</scope>
</reference>
<name>A0A8D2HZW5_UROPR</name>
<keyword evidence="2" id="KW-1185">Reference proteome</keyword>
<dbReference type="AlphaFoldDB" id="A0A8D2HZW5"/>
<dbReference type="Gene3D" id="3.10.360.10">
    <property type="entry name" value="Antimicrobial Peptide, Beta-defensin 2, Chain A"/>
    <property type="match status" value="1"/>
</dbReference>
<reference evidence="1" key="2">
    <citation type="submission" date="2025-09" db="UniProtKB">
        <authorList>
            <consortium name="Ensembl"/>
        </authorList>
    </citation>
    <scope>IDENTIFICATION</scope>
</reference>
<dbReference type="GeneTree" id="ENSGT01010000229545"/>
<organism evidence="1 2">
    <name type="scientific">Urocitellus parryii</name>
    <name type="common">Arctic ground squirrel</name>
    <name type="synonym">Spermophilus parryii</name>
    <dbReference type="NCBI Taxonomy" id="9999"/>
    <lineage>
        <taxon>Eukaryota</taxon>
        <taxon>Metazoa</taxon>
        <taxon>Chordata</taxon>
        <taxon>Craniata</taxon>
        <taxon>Vertebrata</taxon>
        <taxon>Euteleostomi</taxon>
        <taxon>Mammalia</taxon>
        <taxon>Eutheria</taxon>
        <taxon>Euarchontoglires</taxon>
        <taxon>Glires</taxon>
        <taxon>Rodentia</taxon>
        <taxon>Sciuromorpha</taxon>
        <taxon>Sciuridae</taxon>
        <taxon>Xerinae</taxon>
        <taxon>Marmotini</taxon>
        <taxon>Urocitellus</taxon>
    </lineage>
</organism>
<accession>A0A8D2HZW5</accession>
<sequence length="63" mass="7759">TFLHCLTRERLEVTSHTDTPPSFPRWCHKNRGFCIQRRPVTWEEIGRCTLLTRKCCRRRWEQE</sequence>
<protein>
    <submittedName>
        <fullName evidence="1">Uncharacterized protein</fullName>
    </submittedName>
</protein>
<proteinExistence type="predicted"/>
<dbReference type="SUPFAM" id="SSF57392">
    <property type="entry name" value="Defensin-like"/>
    <property type="match status" value="1"/>
</dbReference>
<evidence type="ECO:0000313" key="1">
    <source>
        <dbReference type="Ensembl" id="ENSUPAP00010018700.1"/>
    </source>
</evidence>
<dbReference type="Proteomes" id="UP000694417">
    <property type="component" value="Unplaced"/>
</dbReference>
<evidence type="ECO:0000313" key="2">
    <source>
        <dbReference type="Proteomes" id="UP000694417"/>
    </source>
</evidence>